<dbReference type="GO" id="GO:0000462">
    <property type="term" value="P:maturation of SSU-rRNA from tricistronic rRNA transcript (SSU-rRNA, 5.8S rRNA, LSU-rRNA)"/>
    <property type="evidence" value="ECO:0007669"/>
    <property type="project" value="TreeGrafter"/>
</dbReference>
<feature type="compositionally biased region" description="Basic and acidic residues" evidence="1">
    <location>
        <begin position="348"/>
        <end position="358"/>
    </location>
</feature>
<dbReference type="STRING" id="1280837.A0A316V7A2"/>
<evidence type="ECO:0000256" key="1">
    <source>
        <dbReference type="SAM" id="MobiDB-lite"/>
    </source>
</evidence>
<dbReference type="GeneID" id="37022247"/>
<evidence type="ECO:0000313" key="2">
    <source>
        <dbReference type="EMBL" id="PWN33477.1"/>
    </source>
</evidence>
<feature type="compositionally biased region" description="Polar residues" evidence="1">
    <location>
        <begin position="149"/>
        <end position="159"/>
    </location>
</feature>
<sequence>MADVSATIKPIVQSLSKDSASLLKSVQAALPADSDLLEANQGPSLLTLKNATLLGYMHHLVLLCSQRLRGKPLNNENGSGLVRNLIELRLILEKIRPVEGRMRGLVERLVRAAEDEDKRIREGRTAESAAAATDEVDPLSFRPNLAALSGSTGTNGDANSSEKDAKSNRDRGDGIYRPPRMAPVVYNPESATASSRKATKERVAPRNAALLSDLSASMSANPYETSSGGVGVGGGSGSSSSSRAKALARMQEYEEDNFTRLIMSKKDAKRRRRDEEDVALGGAGRGDKRGRVGAGLEEEFGDLLRNRGGDDYKGAKRSSALQRSRANKTSGGDDFLDGSSKRRGGGVFEKKARQDSNKRKSKGRK</sequence>
<name>A0A316V7A2_9BASI</name>
<organism evidence="2 3">
    <name type="scientific">Meira miltonrushii</name>
    <dbReference type="NCBI Taxonomy" id="1280837"/>
    <lineage>
        <taxon>Eukaryota</taxon>
        <taxon>Fungi</taxon>
        <taxon>Dikarya</taxon>
        <taxon>Basidiomycota</taxon>
        <taxon>Ustilaginomycotina</taxon>
        <taxon>Exobasidiomycetes</taxon>
        <taxon>Exobasidiales</taxon>
        <taxon>Brachybasidiaceae</taxon>
        <taxon>Meira</taxon>
    </lineage>
</organism>
<accession>A0A316V7A2</accession>
<dbReference type="InterPro" id="IPR007146">
    <property type="entry name" value="Sas10/Utp3/C1D"/>
</dbReference>
<feature type="region of interest" description="Disordered" evidence="1">
    <location>
        <begin position="264"/>
        <end position="365"/>
    </location>
</feature>
<feature type="compositionally biased region" description="Basic and acidic residues" evidence="1">
    <location>
        <begin position="160"/>
        <end position="174"/>
    </location>
</feature>
<feature type="compositionally biased region" description="Basic and acidic residues" evidence="1">
    <location>
        <begin position="116"/>
        <end position="125"/>
    </location>
</feature>
<feature type="compositionally biased region" description="Polar residues" evidence="1">
    <location>
        <begin position="319"/>
        <end position="330"/>
    </location>
</feature>
<dbReference type="OrthoDB" id="203440at2759"/>
<keyword evidence="3" id="KW-1185">Reference proteome</keyword>
<gene>
    <name evidence="2" type="ORF">FA14DRAFT_173274</name>
</gene>
<evidence type="ECO:0008006" key="4">
    <source>
        <dbReference type="Google" id="ProtNLM"/>
    </source>
</evidence>
<evidence type="ECO:0000313" key="3">
    <source>
        <dbReference type="Proteomes" id="UP000245771"/>
    </source>
</evidence>
<feature type="compositionally biased region" description="Gly residues" evidence="1">
    <location>
        <begin position="228"/>
        <end position="237"/>
    </location>
</feature>
<dbReference type="PANTHER" id="PTHR13237">
    <property type="entry name" value="SOMETHING ABOUT SILENCING PROTEIN 10-RELATED"/>
    <property type="match status" value="1"/>
</dbReference>
<dbReference type="RefSeq" id="XP_025353779.1">
    <property type="nucleotide sequence ID" value="XM_025500466.1"/>
</dbReference>
<dbReference type="PANTHER" id="PTHR13237:SF9">
    <property type="entry name" value="NEUROGUIDIN"/>
    <property type="match status" value="1"/>
</dbReference>
<feature type="compositionally biased region" description="Basic and acidic residues" evidence="1">
    <location>
        <begin position="302"/>
        <end position="314"/>
    </location>
</feature>
<protein>
    <recommendedName>
        <fullName evidence="4">Sas10 C-terminal domain-containing protein</fullName>
    </recommendedName>
</protein>
<reference evidence="2 3" key="1">
    <citation type="journal article" date="2018" name="Mol. Biol. Evol.">
        <title>Broad Genomic Sampling Reveals a Smut Pathogenic Ancestry of the Fungal Clade Ustilaginomycotina.</title>
        <authorList>
            <person name="Kijpornyongpan T."/>
            <person name="Mondo S.J."/>
            <person name="Barry K."/>
            <person name="Sandor L."/>
            <person name="Lee J."/>
            <person name="Lipzen A."/>
            <person name="Pangilinan J."/>
            <person name="LaButti K."/>
            <person name="Hainaut M."/>
            <person name="Henrissat B."/>
            <person name="Grigoriev I.V."/>
            <person name="Spatafora J.W."/>
            <person name="Aime M.C."/>
        </authorList>
    </citation>
    <scope>NUCLEOTIDE SEQUENCE [LARGE SCALE GENOMIC DNA]</scope>
    <source>
        <strain evidence="2 3">MCA 3882</strain>
    </source>
</reference>
<feature type="region of interest" description="Disordered" evidence="1">
    <location>
        <begin position="222"/>
        <end position="245"/>
    </location>
</feature>
<dbReference type="AlphaFoldDB" id="A0A316V7A2"/>
<dbReference type="Proteomes" id="UP000245771">
    <property type="component" value="Unassembled WGS sequence"/>
</dbReference>
<dbReference type="FunCoup" id="A0A316V7A2">
    <property type="interactions" value="762"/>
</dbReference>
<dbReference type="GO" id="GO:0032040">
    <property type="term" value="C:small-subunit processome"/>
    <property type="evidence" value="ECO:0007669"/>
    <property type="project" value="TreeGrafter"/>
</dbReference>
<dbReference type="InParanoid" id="A0A316V7A2"/>
<dbReference type="EMBL" id="KZ819604">
    <property type="protein sequence ID" value="PWN33477.1"/>
    <property type="molecule type" value="Genomic_DNA"/>
</dbReference>
<feature type="region of interest" description="Disordered" evidence="1">
    <location>
        <begin position="116"/>
        <end position="182"/>
    </location>
</feature>
<proteinExistence type="predicted"/>
<dbReference type="Pfam" id="PF04000">
    <property type="entry name" value="Sas10_Utp3"/>
    <property type="match status" value="1"/>
</dbReference>